<gene>
    <name evidence="2" type="primary">iolI_1</name>
    <name evidence="2" type="ORF">MFFC18_09150</name>
</gene>
<name>A0A5B9PDF9_9BACT</name>
<accession>A0A5B9PDF9</accession>
<dbReference type="GO" id="GO:0016853">
    <property type="term" value="F:isomerase activity"/>
    <property type="evidence" value="ECO:0007669"/>
    <property type="project" value="UniProtKB-KW"/>
</dbReference>
<dbReference type="RefSeq" id="WP_075081908.1">
    <property type="nucleotide sequence ID" value="NZ_CP042912.1"/>
</dbReference>
<dbReference type="OrthoDB" id="9779184at2"/>
<evidence type="ECO:0000313" key="3">
    <source>
        <dbReference type="Proteomes" id="UP000322214"/>
    </source>
</evidence>
<organism evidence="2 3">
    <name type="scientific">Mariniblastus fucicola</name>
    <dbReference type="NCBI Taxonomy" id="980251"/>
    <lineage>
        <taxon>Bacteria</taxon>
        <taxon>Pseudomonadati</taxon>
        <taxon>Planctomycetota</taxon>
        <taxon>Planctomycetia</taxon>
        <taxon>Pirellulales</taxon>
        <taxon>Pirellulaceae</taxon>
        <taxon>Mariniblastus</taxon>
    </lineage>
</organism>
<dbReference type="PANTHER" id="PTHR12110">
    <property type="entry name" value="HYDROXYPYRUVATE ISOMERASE"/>
    <property type="match status" value="1"/>
</dbReference>
<dbReference type="Proteomes" id="UP000322214">
    <property type="component" value="Chromosome"/>
</dbReference>
<keyword evidence="3" id="KW-1185">Reference proteome</keyword>
<reference evidence="2 3" key="1">
    <citation type="submission" date="2019-08" db="EMBL/GenBank/DDBJ databases">
        <title>Deep-cultivation of Planctomycetes and their phenomic and genomic characterization uncovers novel biology.</title>
        <authorList>
            <person name="Wiegand S."/>
            <person name="Jogler M."/>
            <person name="Boedeker C."/>
            <person name="Pinto D."/>
            <person name="Vollmers J."/>
            <person name="Rivas-Marin E."/>
            <person name="Kohn T."/>
            <person name="Peeters S.H."/>
            <person name="Heuer A."/>
            <person name="Rast P."/>
            <person name="Oberbeckmann S."/>
            <person name="Bunk B."/>
            <person name="Jeske O."/>
            <person name="Meyerdierks A."/>
            <person name="Storesund J.E."/>
            <person name="Kallscheuer N."/>
            <person name="Luecker S."/>
            <person name="Lage O.M."/>
            <person name="Pohl T."/>
            <person name="Merkel B.J."/>
            <person name="Hornburger P."/>
            <person name="Mueller R.-W."/>
            <person name="Bruemmer F."/>
            <person name="Labrenz M."/>
            <person name="Spormann A.M."/>
            <person name="Op den Camp H."/>
            <person name="Overmann J."/>
            <person name="Amann R."/>
            <person name="Jetten M.S.M."/>
            <person name="Mascher T."/>
            <person name="Medema M.H."/>
            <person name="Devos D.P."/>
            <person name="Kaster A.-K."/>
            <person name="Ovreas L."/>
            <person name="Rohde M."/>
            <person name="Galperin M.Y."/>
            <person name="Jogler C."/>
        </authorList>
    </citation>
    <scope>NUCLEOTIDE SEQUENCE [LARGE SCALE GENOMIC DNA]</scope>
    <source>
        <strain evidence="2 3">FC18</strain>
    </source>
</reference>
<evidence type="ECO:0000313" key="2">
    <source>
        <dbReference type="EMBL" id="QEG21063.1"/>
    </source>
</evidence>
<dbReference type="Gene3D" id="3.20.20.150">
    <property type="entry name" value="Divalent-metal-dependent TIM barrel enzymes"/>
    <property type="match status" value="1"/>
</dbReference>
<dbReference type="Pfam" id="PF01261">
    <property type="entry name" value="AP_endonuc_2"/>
    <property type="match status" value="1"/>
</dbReference>
<keyword evidence="2" id="KW-0413">Isomerase</keyword>
<dbReference type="InterPro" id="IPR036237">
    <property type="entry name" value="Xyl_isomerase-like_sf"/>
</dbReference>
<dbReference type="STRING" id="980251.GCA_001642875_02025"/>
<sequence>MVDEKTMETKDNRSGFALGVSNFSTSEPLLNAEKIVACGMDFIEPGLAKIYAMSSEDFEAAAQRIAGNKIRVQSVNWFLPPEIKVTGPDVDESKCRQFLECALSRAVKLGAKAVVFGSPGSRSLPENFSESEGRRQMVSFCRLCSDVIQEHHWPIRIAVEHVNHTETNFVNTFAQALSIVREVDRPEIGLAADLYHFAMENESMELMSEAGDLICAVQLANPNGRCFPKPGDSIPGLEEFFRRLLEIGYEGGVSVEATVGDDLESDCRLAVERLKSCLDSLA</sequence>
<dbReference type="SUPFAM" id="SSF51658">
    <property type="entry name" value="Xylose isomerase-like"/>
    <property type="match status" value="1"/>
</dbReference>
<proteinExistence type="predicted"/>
<evidence type="ECO:0000259" key="1">
    <source>
        <dbReference type="Pfam" id="PF01261"/>
    </source>
</evidence>
<dbReference type="EC" id="5.3.99.-" evidence="2"/>
<dbReference type="EMBL" id="CP042912">
    <property type="protein sequence ID" value="QEG21063.1"/>
    <property type="molecule type" value="Genomic_DNA"/>
</dbReference>
<dbReference type="AlphaFoldDB" id="A0A5B9PDF9"/>
<dbReference type="PANTHER" id="PTHR12110:SF21">
    <property type="entry name" value="XYLOSE ISOMERASE-LIKE TIM BARREL DOMAIN-CONTAINING PROTEIN"/>
    <property type="match status" value="1"/>
</dbReference>
<protein>
    <submittedName>
        <fullName evidence="2">Inosose isomerase</fullName>
        <ecNumber evidence="2">5.3.99.-</ecNumber>
    </submittedName>
</protein>
<dbReference type="KEGG" id="mff:MFFC18_09150"/>
<dbReference type="InterPro" id="IPR013022">
    <property type="entry name" value="Xyl_isomerase-like_TIM-brl"/>
</dbReference>
<dbReference type="InterPro" id="IPR050312">
    <property type="entry name" value="IolE/XylAMocC-like"/>
</dbReference>
<feature type="domain" description="Xylose isomerase-like TIM barrel" evidence="1">
    <location>
        <begin position="33"/>
        <end position="275"/>
    </location>
</feature>